<dbReference type="Proteomes" id="UP000323708">
    <property type="component" value="Unassembled WGS sequence"/>
</dbReference>
<feature type="transmembrane region" description="Helical" evidence="1">
    <location>
        <begin position="174"/>
        <end position="193"/>
    </location>
</feature>
<protein>
    <submittedName>
        <fullName evidence="2">DUF2868 domain-containing protein</fullName>
    </submittedName>
</protein>
<gene>
    <name evidence="2" type="ORF">F0M18_07735</name>
</gene>
<dbReference type="Pfam" id="PF11067">
    <property type="entry name" value="DUF2868"/>
    <property type="match status" value="1"/>
</dbReference>
<reference evidence="2 3" key="1">
    <citation type="submission" date="2019-09" db="EMBL/GenBank/DDBJ databases">
        <authorList>
            <person name="Chen X.-Y."/>
        </authorList>
    </citation>
    <scope>NUCLEOTIDE SEQUENCE [LARGE SCALE GENOMIC DNA]</scope>
    <source>
        <strain evidence="2 3">NY5</strain>
    </source>
</reference>
<keyword evidence="1" id="KW-0472">Membrane</keyword>
<accession>A0A5B0WZR7</accession>
<feature type="transmembrane region" description="Helical" evidence="1">
    <location>
        <begin position="258"/>
        <end position="280"/>
    </location>
</feature>
<dbReference type="RefSeq" id="WP_149610835.1">
    <property type="nucleotide sequence ID" value="NZ_VTUX01000003.1"/>
</dbReference>
<name>A0A5B0WZR7_9GAMM</name>
<organism evidence="2 3">
    <name type="scientific">Pseudohalioglobus sediminis</name>
    <dbReference type="NCBI Taxonomy" id="2606449"/>
    <lineage>
        <taxon>Bacteria</taxon>
        <taxon>Pseudomonadati</taxon>
        <taxon>Pseudomonadota</taxon>
        <taxon>Gammaproteobacteria</taxon>
        <taxon>Cellvibrionales</taxon>
        <taxon>Halieaceae</taxon>
        <taxon>Pseudohalioglobus</taxon>
    </lineage>
</organism>
<proteinExistence type="predicted"/>
<dbReference type="InterPro" id="IPR021296">
    <property type="entry name" value="DUF2868"/>
</dbReference>
<evidence type="ECO:0000256" key="1">
    <source>
        <dbReference type="SAM" id="Phobius"/>
    </source>
</evidence>
<keyword evidence="1" id="KW-1133">Transmembrane helix</keyword>
<keyword evidence="3" id="KW-1185">Reference proteome</keyword>
<sequence>MPASAPPVKLIDLYRLAEQMEADRDVPASALRERDHRIGQRHGGDDDASCLLAWLDQVAPREPQSFWLTQSHIVLLLRALALLAGAMALAGFLLASERALVNVLLFQLFFVLLPLLLGIVAAVVMLRSVRGSPPAISPLNPAGLVVRRAVPGPGELREAGAAMRLLALRYGQELGALFAAGVMFAFLVLLAFTDFSFVWGSTFGFSDQAIDHFNALLAWPWSSWLPQAVVPAEVVTDTRYHAAQLDFSAISAASRRGWWPFLLMCLATYALLPRLLLWLLSRYLYRRELLRSFVNYPGAAAALARMRSPVVKTQAAESEHVDVQPYADVYDDSALLLDWADALAGGGVLPEQLARPQNHLRAGCGSPAEDVDCVEAINRRQPDLLLVAVKSWEPPMADLADVLADVRGVSRCRLLLVPLKGREVSEQGQRDWKAFAVELPFAMSDAQPLEHHR</sequence>
<feature type="transmembrane region" description="Helical" evidence="1">
    <location>
        <begin position="101"/>
        <end position="126"/>
    </location>
</feature>
<keyword evidence="1" id="KW-0812">Transmembrane</keyword>
<evidence type="ECO:0000313" key="3">
    <source>
        <dbReference type="Proteomes" id="UP000323708"/>
    </source>
</evidence>
<comment type="caution">
    <text evidence="2">The sequence shown here is derived from an EMBL/GenBank/DDBJ whole genome shotgun (WGS) entry which is preliminary data.</text>
</comment>
<dbReference type="EMBL" id="VTUX01000003">
    <property type="protein sequence ID" value="KAA1192552.1"/>
    <property type="molecule type" value="Genomic_DNA"/>
</dbReference>
<dbReference type="AlphaFoldDB" id="A0A5B0WZR7"/>
<evidence type="ECO:0000313" key="2">
    <source>
        <dbReference type="EMBL" id="KAA1192552.1"/>
    </source>
</evidence>
<feature type="transmembrane region" description="Helical" evidence="1">
    <location>
        <begin position="75"/>
        <end position="95"/>
    </location>
</feature>